<gene>
    <name evidence="2" type="ORF">PAC_03707</name>
</gene>
<organism evidence="2 3">
    <name type="scientific">Phialocephala subalpina</name>
    <dbReference type="NCBI Taxonomy" id="576137"/>
    <lineage>
        <taxon>Eukaryota</taxon>
        <taxon>Fungi</taxon>
        <taxon>Dikarya</taxon>
        <taxon>Ascomycota</taxon>
        <taxon>Pezizomycotina</taxon>
        <taxon>Leotiomycetes</taxon>
        <taxon>Helotiales</taxon>
        <taxon>Mollisiaceae</taxon>
        <taxon>Phialocephala</taxon>
        <taxon>Phialocephala fortinii species complex</taxon>
    </lineage>
</organism>
<accession>A0A1L7WM47</accession>
<feature type="compositionally biased region" description="Basic and acidic residues" evidence="1">
    <location>
        <begin position="162"/>
        <end position="172"/>
    </location>
</feature>
<proteinExistence type="predicted"/>
<evidence type="ECO:0000313" key="3">
    <source>
        <dbReference type="Proteomes" id="UP000184330"/>
    </source>
</evidence>
<feature type="compositionally biased region" description="Acidic residues" evidence="1">
    <location>
        <begin position="186"/>
        <end position="197"/>
    </location>
</feature>
<dbReference type="AlphaFoldDB" id="A0A1L7WM47"/>
<name>A0A1L7WM47_9HELO</name>
<dbReference type="EMBL" id="FJOG01000004">
    <property type="protein sequence ID" value="CZR53825.1"/>
    <property type="molecule type" value="Genomic_DNA"/>
</dbReference>
<dbReference type="OrthoDB" id="5337545at2759"/>
<evidence type="ECO:0000313" key="2">
    <source>
        <dbReference type="EMBL" id="CZR53825.1"/>
    </source>
</evidence>
<dbReference type="STRING" id="576137.A0A1L7WM47"/>
<sequence>MSNSKGKGPATGDEDGEINTSETSTEPSFLSRVTASASGLTRNAFSRPAGNELNQQVATALSDAGKGQSSSGTPREGSWEQSSKFSQFSHYAQASGSSGLRAGQTEAHVRQSENEFSDFLDGIDSFTPPEGITTGLPDGFEQAWAHSQGVQPQPNINSAPRTVEEQERREGEDVLALLSDPSALDEQFEGPEEDDEHYDWGLSQDQIIELRAMTKEMFPPPEQHTGVSANNPLNLIPMSGEFDQQQWFEQWDGVLNRYADEVWGGLLPLVAEARKELDEMQNGDPPMEQPKALRRLNAILGHLQKR</sequence>
<keyword evidence="3" id="KW-1185">Reference proteome</keyword>
<feature type="compositionally biased region" description="Polar residues" evidence="1">
    <location>
        <begin position="148"/>
        <end position="160"/>
    </location>
</feature>
<feature type="region of interest" description="Disordered" evidence="1">
    <location>
        <begin position="178"/>
        <end position="197"/>
    </location>
</feature>
<reference evidence="2 3" key="1">
    <citation type="submission" date="2016-03" db="EMBL/GenBank/DDBJ databases">
        <authorList>
            <person name="Ploux O."/>
        </authorList>
    </citation>
    <scope>NUCLEOTIDE SEQUENCE [LARGE SCALE GENOMIC DNA]</scope>
    <source>
        <strain evidence="2 3">UAMH 11012</strain>
    </source>
</reference>
<feature type="compositionally biased region" description="Polar residues" evidence="1">
    <location>
        <begin position="18"/>
        <end position="44"/>
    </location>
</feature>
<evidence type="ECO:0000256" key="1">
    <source>
        <dbReference type="SAM" id="MobiDB-lite"/>
    </source>
</evidence>
<feature type="region of interest" description="Disordered" evidence="1">
    <location>
        <begin position="1"/>
        <end position="172"/>
    </location>
</feature>
<feature type="compositionally biased region" description="Polar residues" evidence="1">
    <location>
        <begin position="67"/>
        <end position="98"/>
    </location>
</feature>
<dbReference type="Proteomes" id="UP000184330">
    <property type="component" value="Unassembled WGS sequence"/>
</dbReference>
<protein>
    <submittedName>
        <fullName evidence="2">Uncharacterized protein</fullName>
    </submittedName>
</protein>